<protein>
    <recommendedName>
        <fullName evidence="2">Lantibiotic biosynthesis protein dehydration domain-containing protein</fullName>
    </recommendedName>
</protein>
<dbReference type="PIRSF" id="PIRSF037228">
    <property type="entry name" value="Lant_mod_RumM"/>
    <property type="match status" value="1"/>
</dbReference>
<dbReference type="Pfam" id="PF05147">
    <property type="entry name" value="LANC_like"/>
    <property type="match status" value="1"/>
</dbReference>
<feature type="binding site" evidence="1">
    <location>
        <position position="931"/>
    </location>
    <ligand>
        <name>Zn(2+)</name>
        <dbReference type="ChEBI" id="CHEBI:29105"/>
    </ligand>
</feature>
<feature type="binding site" evidence="1">
    <location>
        <position position="885"/>
    </location>
    <ligand>
        <name>Zn(2+)</name>
        <dbReference type="ChEBI" id="CHEBI:29105"/>
    </ligand>
</feature>
<dbReference type="GO" id="GO:0046872">
    <property type="term" value="F:metal ion binding"/>
    <property type="evidence" value="ECO:0007669"/>
    <property type="project" value="UniProtKB-KW"/>
</dbReference>
<dbReference type="EMBL" id="MIEK01000016">
    <property type="protein sequence ID" value="OEH82769.1"/>
    <property type="molecule type" value="Genomic_DNA"/>
</dbReference>
<dbReference type="CDD" id="cd04792">
    <property type="entry name" value="LanM-like"/>
    <property type="match status" value="1"/>
</dbReference>
<dbReference type="OrthoDB" id="9148343at2"/>
<dbReference type="RefSeq" id="WP_069698300.1">
    <property type="nucleotide sequence ID" value="NZ_JAGGMA010000023.1"/>
</dbReference>
<dbReference type="InterPro" id="IPR025410">
    <property type="entry name" value="Lant_dehyd"/>
</dbReference>
<dbReference type="InterPro" id="IPR017146">
    <property type="entry name" value="Lanti_2_LanM"/>
</dbReference>
<gene>
    <name evidence="3" type="ORF">BCR26_12065</name>
</gene>
<keyword evidence="1" id="KW-0479">Metal-binding</keyword>
<dbReference type="Gene3D" id="1.50.10.20">
    <property type="match status" value="1"/>
</dbReference>
<accession>A0A1E5KYL0</accession>
<organism evidence="3 4">
    <name type="scientific">Enterococcus rivorum</name>
    <dbReference type="NCBI Taxonomy" id="762845"/>
    <lineage>
        <taxon>Bacteria</taxon>
        <taxon>Bacillati</taxon>
        <taxon>Bacillota</taxon>
        <taxon>Bacilli</taxon>
        <taxon>Lactobacillales</taxon>
        <taxon>Enterococcaceae</taxon>
        <taxon>Enterococcus</taxon>
    </lineage>
</organism>
<reference evidence="3 4" key="1">
    <citation type="submission" date="2016-09" db="EMBL/GenBank/DDBJ databases">
        <authorList>
            <person name="Capua I."/>
            <person name="De Benedictis P."/>
            <person name="Joannis T."/>
            <person name="Lombin L.H."/>
            <person name="Cattoli G."/>
        </authorList>
    </citation>
    <scope>NUCLEOTIDE SEQUENCE [LARGE SCALE GENOMIC DNA]</scope>
    <source>
        <strain evidence="3 4">LMG 25899</strain>
    </source>
</reference>
<dbReference type="SUPFAM" id="SSF158745">
    <property type="entry name" value="LanC-like"/>
    <property type="match status" value="1"/>
</dbReference>
<feature type="domain" description="Lantibiotic biosynthesis protein dehydration" evidence="2">
    <location>
        <begin position="201"/>
        <end position="578"/>
    </location>
</feature>
<dbReference type="InterPro" id="IPR007822">
    <property type="entry name" value="LANC-like"/>
</dbReference>
<dbReference type="PRINTS" id="PR01950">
    <property type="entry name" value="LANCSUPER"/>
</dbReference>
<dbReference type="PANTHER" id="PTHR12736:SF7">
    <property type="entry name" value="LANC-LIKE PROTEIN 3"/>
    <property type="match status" value="1"/>
</dbReference>
<evidence type="ECO:0000313" key="4">
    <source>
        <dbReference type="Proteomes" id="UP000095256"/>
    </source>
</evidence>
<keyword evidence="1" id="KW-0862">Zinc</keyword>
<dbReference type="PANTHER" id="PTHR12736">
    <property type="entry name" value="LANC-LIKE PROTEIN"/>
    <property type="match status" value="1"/>
</dbReference>
<name>A0A1E5KYL0_9ENTE</name>
<dbReference type="STRING" id="762845.BCR26_12065"/>
<feature type="binding site" evidence="1">
    <location>
        <position position="930"/>
    </location>
    <ligand>
        <name>Zn(2+)</name>
        <dbReference type="ChEBI" id="CHEBI:29105"/>
    </ligand>
</feature>
<dbReference type="Proteomes" id="UP000095256">
    <property type="component" value="Unassembled WGS sequence"/>
</dbReference>
<dbReference type="GO" id="GO:0031179">
    <property type="term" value="P:peptide modification"/>
    <property type="evidence" value="ECO:0007669"/>
    <property type="project" value="InterPro"/>
</dbReference>
<evidence type="ECO:0000313" key="3">
    <source>
        <dbReference type="EMBL" id="OEH82769.1"/>
    </source>
</evidence>
<proteinExistence type="predicted"/>
<dbReference type="SMART" id="SM01260">
    <property type="entry name" value="LANC_like"/>
    <property type="match status" value="1"/>
</dbReference>
<evidence type="ECO:0000259" key="2">
    <source>
        <dbReference type="Pfam" id="PF13575"/>
    </source>
</evidence>
<evidence type="ECO:0000256" key="1">
    <source>
        <dbReference type="PIRSR" id="PIRSR607822-1"/>
    </source>
</evidence>
<dbReference type="NCBIfam" id="TIGR03897">
    <property type="entry name" value="lanti_2_LanM"/>
    <property type="match status" value="1"/>
</dbReference>
<dbReference type="Pfam" id="PF13575">
    <property type="entry name" value="DUF4135"/>
    <property type="match status" value="1"/>
</dbReference>
<sequence length="1012" mass="118810">MEKLNLVKSLSIAERMQILLPHYKGKEDEIEDQLSKWQKRKSLCKKQHFEEYTQLLGIDPKEFNIGIKRLNCKDKELLWKQLQGKAWFKLNQKIFAETELMSQIKPVDFTYFIRFHMSYFRNQLEKQTFLKFRLDEERLKRLVEHAQKDLLSISLKTLIFDLHEQKKTVVFGGDSSAERFRFYLIRRFSTVQAVENFLEEYPVLWRLLAERLQFHIDNFIFFNKSLEASFEDLKCLFNFSTPANIFIDSLDKSDSHEKGKTVILFEINEQKYVFKFKNLTIGQQWNKFLSIIEQKTGSSFYQVKRFTATDYTIEEFIESVPCMSEEEVANYYYHFGEYTAICYFLCGNDFHSENIVACGDRPVIIDIETLLQNDSPLLETDSLYAKVALKKEQSVLSTSLLPIACFSNRIEPKANRENSNGIEINMSGFSGGKQLLPFKVLKLVEENTDNAHFEYVEHHLGEKENIPILKDKKVNPMVYVDSVMKGFIDQYDFFVTNKQFLIRKIKELFGNTIARCILKPTQQYYDMLNYATHSSCMRDYLEREKLFENQWVFSYKNKLSVNYEIEDLLTNDVPIFFTNVSKKNLFTSRGEEIKNYYSRTALDRVQNRIEFLSEEDKNYQLIMLNTSLKNYCNERFNYLLSDSPKKQLEDIVQHILKRGIMDNEQKKILFLDFILENGEKTFDISTIDFYDGLAGIYVFFLYYNNYYSNPKMRKLIQNLENSLFNDSETQLISYSVYTGKLSMLVALYYRYLLRKDKQSLALALTLVERISNKVTEINYKVDWLTGTSGLIKLLAEFYKLTNNIVFIRLAKQLALKIKPSKVEHNGLSHGYSGLIVALNELRQLLNEDHQYAQMIQECLMRERSSFNGKIWKDLRENVDFTIQWCHGCTGIGLARLELMQSGFIDERIQMELVACVDSVLSSDLEDDCLCHGNTGSYIFLSEVYKTGYMDKVRNRQILQKLAKIESKLLYKGIMLEGMKAFPNLGFMSGMSGIGFYWLRILNPEIPNILLLK</sequence>
<comment type="caution">
    <text evidence="3">The sequence shown here is derived from an EMBL/GenBank/DDBJ whole genome shotgun (WGS) entry which is preliminary data.</text>
</comment>
<dbReference type="AlphaFoldDB" id="A0A1E5KYL0"/>
<dbReference type="GO" id="GO:0005886">
    <property type="term" value="C:plasma membrane"/>
    <property type="evidence" value="ECO:0007669"/>
    <property type="project" value="TreeGrafter"/>
</dbReference>
<keyword evidence="4" id="KW-1185">Reference proteome</keyword>